<dbReference type="EMBL" id="WPIK01000005">
    <property type="protein sequence ID" value="MVN21220.1"/>
    <property type="molecule type" value="Genomic_DNA"/>
</dbReference>
<keyword evidence="1" id="KW-0812">Transmembrane</keyword>
<dbReference type="InterPro" id="IPR009781">
    <property type="entry name" value="DUF1345"/>
</dbReference>
<dbReference type="AlphaFoldDB" id="A0A7K1SVX8"/>
<evidence type="ECO:0000313" key="3">
    <source>
        <dbReference type="Proteomes" id="UP000462014"/>
    </source>
</evidence>
<feature type="transmembrane region" description="Helical" evidence="1">
    <location>
        <begin position="40"/>
        <end position="59"/>
    </location>
</feature>
<keyword evidence="3" id="KW-1185">Reference proteome</keyword>
<keyword evidence="1" id="KW-1133">Transmembrane helix</keyword>
<proteinExistence type="predicted"/>
<sequence>MLTWISYAFSILFISWIFILSTHPKDVRKTAKLEDSSLTFIFFFIVSSAFASLFAVVLLLQSIKGKSPEQITAHVMLSIASVAISWWLTHTVFTIRYAHLYYGDRDGIEGYDGGLDFPKEPEPDYMDFVYFAFVIGMTFQVSDVEISSRKIRRLAWAHGILSFVFNTVIVALSINIISGLFAH</sequence>
<accession>A0A7K1SVX8</accession>
<organism evidence="2 3">
    <name type="scientific">Mucilaginibacter arboris</name>
    <dbReference type="NCBI Taxonomy" id="2682090"/>
    <lineage>
        <taxon>Bacteria</taxon>
        <taxon>Pseudomonadati</taxon>
        <taxon>Bacteroidota</taxon>
        <taxon>Sphingobacteriia</taxon>
        <taxon>Sphingobacteriales</taxon>
        <taxon>Sphingobacteriaceae</taxon>
        <taxon>Mucilaginibacter</taxon>
    </lineage>
</organism>
<protein>
    <submittedName>
        <fullName evidence="2">DUF1345 domain-containing protein</fullName>
    </submittedName>
</protein>
<reference evidence="2 3" key="1">
    <citation type="submission" date="2019-12" db="EMBL/GenBank/DDBJ databases">
        <title>Mucilaginibacter sp. HMF7410 genome sequencing and assembly.</title>
        <authorList>
            <person name="Kang H."/>
            <person name="Cha I."/>
            <person name="Kim H."/>
            <person name="Joh K."/>
        </authorList>
    </citation>
    <scope>NUCLEOTIDE SEQUENCE [LARGE SCALE GENOMIC DNA]</scope>
    <source>
        <strain evidence="2 3">HMF7410</strain>
    </source>
</reference>
<name>A0A7K1SVX8_9SPHI</name>
<feature type="transmembrane region" description="Helical" evidence="1">
    <location>
        <begin position="125"/>
        <end position="142"/>
    </location>
</feature>
<keyword evidence="1" id="KW-0472">Membrane</keyword>
<gene>
    <name evidence="2" type="ORF">GO621_06695</name>
</gene>
<feature type="transmembrane region" description="Helical" evidence="1">
    <location>
        <begin position="154"/>
        <end position="182"/>
    </location>
</feature>
<comment type="caution">
    <text evidence="2">The sequence shown here is derived from an EMBL/GenBank/DDBJ whole genome shotgun (WGS) entry which is preliminary data.</text>
</comment>
<evidence type="ECO:0000313" key="2">
    <source>
        <dbReference type="EMBL" id="MVN21220.1"/>
    </source>
</evidence>
<evidence type="ECO:0000256" key="1">
    <source>
        <dbReference type="SAM" id="Phobius"/>
    </source>
</evidence>
<feature type="transmembrane region" description="Helical" evidence="1">
    <location>
        <begin position="71"/>
        <end position="88"/>
    </location>
</feature>
<dbReference type="Proteomes" id="UP000462014">
    <property type="component" value="Unassembled WGS sequence"/>
</dbReference>
<dbReference type="Pfam" id="PF07077">
    <property type="entry name" value="DUF1345"/>
    <property type="match status" value="1"/>
</dbReference>